<dbReference type="InterPro" id="IPR004147">
    <property type="entry name" value="ABC1_dom"/>
</dbReference>
<dbReference type="Pfam" id="PF03109">
    <property type="entry name" value="ABC1"/>
    <property type="match status" value="1"/>
</dbReference>
<dbReference type="Proteomes" id="UP001190700">
    <property type="component" value="Unassembled WGS sequence"/>
</dbReference>
<dbReference type="InterPro" id="IPR051130">
    <property type="entry name" value="Mito_struct-func_regulator"/>
</dbReference>
<sequence length="256" mass="29322">MLRLVSAFRRSTRTLYHSSSSMQASAVNDRTASAVEAGISMSWQRISLAVTASATIAAGGYVYSNEGLKRTAIFWGQAYPIYVHYKYMEYATADLPEEEMKAAFEVLHDRYAPMAERLVLDLRGFYPKTAQLLALLDDFIPPQYMEFCKRMQDRVPSEFAPGEPREIVERSLGKSIEDVFTYFEDEPLGAASIGQVHRATMKDGTKVVVKVMYPKGEYLFRWDMRSIKKFCALAEPQHLPYLDEMEKQFESEFDYT</sequence>
<evidence type="ECO:0000259" key="1">
    <source>
        <dbReference type="Pfam" id="PF03109"/>
    </source>
</evidence>
<gene>
    <name evidence="2" type="ORF">CYMTET_31003</name>
</gene>
<feature type="domain" description="ABC1 atypical kinase-like" evidence="1">
    <location>
        <begin position="151"/>
        <end position="256"/>
    </location>
</feature>
<comment type="caution">
    <text evidence="2">The sequence shown here is derived from an EMBL/GenBank/DDBJ whole genome shotgun (WGS) entry which is preliminary data.</text>
</comment>
<name>A0AAE0FI36_9CHLO</name>
<organism evidence="2 3">
    <name type="scientific">Cymbomonas tetramitiformis</name>
    <dbReference type="NCBI Taxonomy" id="36881"/>
    <lineage>
        <taxon>Eukaryota</taxon>
        <taxon>Viridiplantae</taxon>
        <taxon>Chlorophyta</taxon>
        <taxon>Pyramimonadophyceae</taxon>
        <taxon>Pyramimonadales</taxon>
        <taxon>Pyramimonadaceae</taxon>
        <taxon>Cymbomonas</taxon>
    </lineage>
</organism>
<dbReference type="SUPFAM" id="SSF56112">
    <property type="entry name" value="Protein kinase-like (PK-like)"/>
    <property type="match status" value="1"/>
</dbReference>
<evidence type="ECO:0000313" key="2">
    <source>
        <dbReference type="EMBL" id="KAK3260024.1"/>
    </source>
</evidence>
<reference evidence="2 3" key="1">
    <citation type="journal article" date="2015" name="Genome Biol. Evol.">
        <title>Comparative Genomics of a Bacterivorous Green Alga Reveals Evolutionary Causalities and Consequences of Phago-Mixotrophic Mode of Nutrition.</title>
        <authorList>
            <person name="Burns J.A."/>
            <person name="Paasch A."/>
            <person name="Narechania A."/>
            <person name="Kim E."/>
        </authorList>
    </citation>
    <scope>NUCLEOTIDE SEQUENCE [LARGE SCALE GENOMIC DNA]</scope>
    <source>
        <strain evidence="2 3">PLY_AMNH</strain>
    </source>
</reference>
<dbReference type="EMBL" id="LGRX02018291">
    <property type="protein sequence ID" value="KAK3260024.1"/>
    <property type="molecule type" value="Genomic_DNA"/>
</dbReference>
<dbReference type="AlphaFoldDB" id="A0AAE0FI36"/>
<protein>
    <recommendedName>
        <fullName evidence="1">ABC1 atypical kinase-like domain-containing protein</fullName>
    </recommendedName>
</protein>
<accession>A0AAE0FI36</accession>
<proteinExistence type="predicted"/>
<dbReference type="InterPro" id="IPR011009">
    <property type="entry name" value="Kinase-like_dom_sf"/>
</dbReference>
<keyword evidence="3" id="KW-1185">Reference proteome</keyword>
<dbReference type="PANTHER" id="PTHR43173">
    <property type="entry name" value="ABC1 FAMILY PROTEIN"/>
    <property type="match status" value="1"/>
</dbReference>
<dbReference type="PANTHER" id="PTHR43173:SF34">
    <property type="entry name" value="ABC1 ATYPICAL KINASE-LIKE DOMAIN-CONTAINING PROTEIN"/>
    <property type="match status" value="1"/>
</dbReference>
<evidence type="ECO:0000313" key="3">
    <source>
        <dbReference type="Proteomes" id="UP001190700"/>
    </source>
</evidence>